<dbReference type="Gene3D" id="3.30.70.20">
    <property type="match status" value="1"/>
</dbReference>
<feature type="domain" description="4Fe-4S ferredoxin-type" evidence="1">
    <location>
        <begin position="48"/>
        <end position="75"/>
    </location>
</feature>
<dbReference type="InterPro" id="IPR017900">
    <property type="entry name" value="4Fe4S_Fe_S_CS"/>
</dbReference>
<proteinExistence type="predicted"/>
<dbReference type="PROSITE" id="PS51379">
    <property type="entry name" value="4FE4S_FER_2"/>
    <property type="match status" value="1"/>
</dbReference>
<name>A0A645BJX0_9ZZZZ</name>
<reference evidence="2" key="1">
    <citation type="submission" date="2019-08" db="EMBL/GenBank/DDBJ databases">
        <authorList>
            <person name="Kucharzyk K."/>
            <person name="Murdoch R.W."/>
            <person name="Higgins S."/>
            <person name="Loffler F."/>
        </authorList>
    </citation>
    <scope>NUCLEOTIDE SEQUENCE</scope>
</reference>
<evidence type="ECO:0000259" key="1">
    <source>
        <dbReference type="PROSITE" id="PS51379"/>
    </source>
</evidence>
<dbReference type="Pfam" id="PF00037">
    <property type="entry name" value="Fer4"/>
    <property type="match status" value="1"/>
</dbReference>
<dbReference type="PROSITE" id="PS00198">
    <property type="entry name" value="4FE4S_FER_1"/>
    <property type="match status" value="1"/>
</dbReference>
<evidence type="ECO:0000313" key="2">
    <source>
        <dbReference type="EMBL" id="MPM63523.1"/>
    </source>
</evidence>
<comment type="caution">
    <text evidence="2">The sequence shown here is derived from an EMBL/GenBank/DDBJ whole genome shotgun (WGS) entry which is preliminary data.</text>
</comment>
<dbReference type="EMBL" id="VSSQ01019461">
    <property type="protein sequence ID" value="MPM63523.1"/>
    <property type="molecule type" value="Genomic_DNA"/>
</dbReference>
<organism evidence="2">
    <name type="scientific">bioreactor metagenome</name>
    <dbReference type="NCBI Taxonomy" id="1076179"/>
    <lineage>
        <taxon>unclassified sequences</taxon>
        <taxon>metagenomes</taxon>
        <taxon>ecological metagenomes</taxon>
    </lineage>
</organism>
<gene>
    <name evidence="2" type="ORF">SDC9_110403</name>
</gene>
<dbReference type="AlphaFoldDB" id="A0A645BJX0"/>
<protein>
    <recommendedName>
        <fullName evidence="1">4Fe-4S ferredoxin-type domain-containing protein</fullName>
    </recommendedName>
</protein>
<dbReference type="InterPro" id="IPR017896">
    <property type="entry name" value="4Fe4S_Fe-S-bd"/>
</dbReference>
<accession>A0A645BJX0</accession>
<sequence>MFGGEPEQKQPVGADAIIRVNRNRCPENHPCPSVRVCPVEALSQVRFSAPTADMDKCIKCGKCVRYCPMGAITLA</sequence>
<dbReference type="SUPFAM" id="SSF54862">
    <property type="entry name" value="4Fe-4S ferredoxins"/>
    <property type="match status" value="1"/>
</dbReference>